<reference evidence="1 2" key="1">
    <citation type="submission" date="2021-06" db="EMBL/GenBank/DDBJ databases">
        <authorList>
            <person name="Palmer J.M."/>
        </authorList>
    </citation>
    <scope>NUCLEOTIDE SEQUENCE [LARGE SCALE GENOMIC DNA]</scope>
    <source>
        <strain evidence="1 2">XC_2019</strain>
        <tissue evidence="1">Muscle</tissue>
    </source>
</reference>
<sequence>MMNRYGFGGVELVKRVLDHGPVEVSNMSDINKASPHGCDNGALTDRFGVLIQAQLAVVAFSTLMREYFLSFRLSSLWMNRLEQRLLQEWPLTSELPASREINRGLMLVCVVLQSKHLLIFTAALMFSCVQSSSATSRMPDGRLIQMKMGDSGNTGRNILLKSAFV</sequence>
<accession>A0ABV0RE90</accession>
<dbReference type="EMBL" id="JAHRIN010042889">
    <property type="protein sequence ID" value="MEQ2206470.1"/>
    <property type="molecule type" value="Genomic_DNA"/>
</dbReference>
<organism evidence="1 2">
    <name type="scientific">Xenoophorus captivus</name>
    <dbReference type="NCBI Taxonomy" id="1517983"/>
    <lineage>
        <taxon>Eukaryota</taxon>
        <taxon>Metazoa</taxon>
        <taxon>Chordata</taxon>
        <taxon>Craniata</taxon>
        <taxon>Vertebrata</taxon>
        <taxon>Euteleostomi</taxon>
        <taxon>Actinopterygii</taxon>
        <taxon>Neopterygii</taxon>
        <taxon>Teleostei</taxon>
        <taxon>Neoteleostei</taxon>
        <taxon>Acanthomorphata</taxon>
        <taxon>Ovalentaria</taxon>
        <taxon>Atherinomorphae</taxon>
        <taxon>Cyprinodontiformes</taxon>
        <taxon>Goodeidae</taxon>
        <taxon>Xenoophorus</taxon>
    </lineage>
</organism>
<evidence type="ECO:0000313" key="1">
    <source>
        <dbReference type="EMBL" id="MEQ2206470.1"/>
    </source>
</evidence>
<evidence type="ECO:0000313" key="2">
    <source>
        <dbReference type="Proteomes" id="UP001434883"/>
    </source>
</evidence>
<name>A0ABV0RE90_9TELE</name>
<gene>
    <name evidence="1" type="ORF">XENOCAPTIV_029723</name>
</gene>
<keyword evidence="2" id="KW-1185">Reference proteome</keyword>
<comment type="caution">
    <text evidence="1">The sequence shown here is derived from an EMBL/GenBank/DDBJ whole genome shotgun (WGS) entry which is preliminary data.</text>
</comment>
<dbReference type="Proteomes" id="UP001434883">
    <property type="component" value="Unassembled WGS sequence"/>
</dbReference>
<protein>
    <submittedName>
        <fullName evidence="1">Uncharacterized protein</fullName>
    </submittedName>
</protein>
<proteinExistence type="predicted"/>